<feature type="region of interest" description="Disordered" evidence="1">
    <location>
        <begin position="420"/>
        <end position="453"/>
    </location>
</feature>
<organism evidence="3 4">
    <name type="scientific">Streptomyces mordarskii</name>
    <dbReference type="NCBI Taxonomy" id="1226758"/>
    <lineage>
        <taxon>Bacteria</taxon>
        <taxon>Bacillati</taxon>
        <taxon>Actinomycetota</taxon>
        <taxon>Actinomycetes</taxon>
        <taxon>Kitasatosporales</taxon>
        <taxon>Streptomycetaceae</taxon>
        <taxon>Streptomyces</taxon>
    </lineage>
</organism>
<dbReference type="InterPro" id="IPR056911">
    <property type="entry name" value="Phage_Znf_bind_put"/>
</dbReference>
<protein>
    <recommendedName>
        <fullName evidence="2">DNA-binding phage zinc finger domain-containing protein</fullName>
    </recommendedName>
</protein>
<dbReference type="RefSeq" id="WP_346161679.1">
    <property type="nucleotide sequence ID" value="NZ_BAAABZ010000095.1"/>
</dbReference>
<evidence type="ECO:0000313" key="4">
    <source>
        <dbReference type="Proteomes" id="UP001501576"/>
    </source>
</evidence>
<accession>A0ABN1ETK6</accession>
<comment type="caution">
    <text evidence="3">The sequence shown here is derived from an EMBL/GenBank/DDBJ whole genome shotgun (WGS) entry which is preliminary data.</text>
</comment>
<evidence type="ECO:0000313" key="3">
    <source>
        <dbReference type="EMBL" id="GAA0574198.1"/>
    </source>
</evidence>
<dbReference type="Pfam" id="PF24623">
    <property type="entry name" value="Phage_zn_bind_8"/>
    <property type="match status" value="1"/>
</dbReference>
<proteinExistence type="predicted"/>
<dbReference type="EMBL" id="BAAABZ010000095">
    <property type="protein sequence ID" value="GAA0574198.1"/>
    <property type="molecule type" value="Genomic_DNA"/>
</dbReference>
<reference evidence="3 4" key="1">
    <citation type="journal article" date="2019" name="Int. J. Syst. Evol. Microbiol.">
        <title>The Global Catalogue of Microorganisms (GCM) 10K type strain sequencing project: providing services to taxonomists for standard genome sequencing and annotation.</title>
        <authorList>
            <consortium name="The Broad Institute Genomics Platform"/>
            <consortium name="The Broad Institute Genome Sequencing Center for Infectious Disease"/>
            <person name="Wu L."/>
            <person name="Ma J."/>
        </authorList>
    </citation>
    <scope>NUCLEOTIDE SEQUENCE [LARGE SCALE GENOMIC DNA]</scope>
    <source>
        <strain evidence="3 4">JCM 5052</strain>
    </source>
</reference>
<sequence length="555" mass="61924">MRDDRRQIQTAVLGSADSEEPLMLPLEAIELDAFRHWHEHDTFWCGLLLGGCGGQLTTKLYTDRACHFAHHPDPDGLPHVCRRRARGVASADHLYVKSAAATWLHERGEQVRFDFAQPAGAPLGSVVDIRWRSRGLRVHLDRAVPPAWDDDSEPVLGMSVPVDRDTLIRRWYVHRIRLDSEGTTRRVRIGTEAFARPTEWFGLDECEMSERGLSTPAVEQIVRAHRTPPPAQWPAPKAKKAPDAQARAQTLLRRLADARKVESVIMVDRVCGDIAALTGVIKETQEQLDAAVDEAHHWLESRVEVRRDLFTRLDEAVAGRRTEQVREGLTLANATADHDRTEDEDRIARAAADYLDAQAKAAAKNLTHILTTLSRSRRPLSPAALRHRVEALVQAAAEAGSHVNARQATQIKLWKERAGFNKPATPTPAAQPPTLASEERRSKGRQPLHKQVARRHWIKRNCPRCRAGKGADCVIDDGTGTGEVRAVPHDERLLPIVKERKIKAQQAPRPWRVYEVTCPDCGKAPGARCASPSGGVHRARVDLARENTRKGLPRP</sequence>
<feature type="domain" description="DNA-binding phage zinc finger" evidence="2">
    <location>
        <begin position="508"/>
        <end position="547"/>
    </location>
</feature>
<evidence type="ECO:0000259" key="2">
    <source>
        <dbReference type="Pfam" id="PF24623"/>
    </source>
</evidence>
<keyword evidence="4" id="KW-1185">Reference proteome</keyword>
<feature type="compositionally biased region" description="Basic residues" evidence="1">
    <location>
        <begin position="442"/>
        <end position="453"/>
    </location>
</feature>
<dbReference type="Proteomes" id="UP001501576">
    <property type="component" value="Unassembled WGS sequence"/>
</dbReference>
<gene>
    <name evidence="3" type="ORF">GCM10010390_91550</name>
</gene>
<evidence type="ECO:0000256" key="1">
    <source>
        <dbReference type="SAM" id="MobiDB-lite"/>
    </source>
</evidence>
<name>A0ABN1ETK6_9ACTN</name>